<evidence type="ECO:0000256" key="1">
    <source>
        <dbReference type="SAM" id="MobiDB-lite"/>
    </source>
</evidence>
<evidence type="ECO:0000313" key="4">
    <source>
        <dbReference type="Proteomes" id="UP001500620"/>
    </source>
</evidence>
<accession>A0ABP8D8R7</accession>
<keyword evidence="2" id="KW-0472">Membrane</keyword>
<comment type="caution">
    <text evidence="3">The sequence shown here is derived from an EMBL/GenBank/DDBJ whole genome shotgun (WGS) entry which is preliminary data.</text>
</comment>
<dbReference type="Pfam" id="PF03594">
    <property type="entry name" value="BenE"/>
    <property type="match status" value="1"/>
</dbReference>
<feature type="transmembrane region" description="Helical" evidence="2">
    <location>
        <begin position="349"/>
        <end position="382"/>
    </location>
</feature>
<dbReference type="NCBIfam" id="TIGR00843">
    <property type="entry name" value="benE"/>
    <property type="match status" value="1"/>
</dbReference>
<reference evidence="4" key="1">
    <citation type="journal article" date="2019" name="Int. J. Syst. Evol. Microbiol.">
        <title>The Global Catalogue of Microorganisms (GCM) 10K type strain sequencing project: providing services to taxonomists for standard genome sequencing and annotation.</title>
        <authorList>
            <consortium name="The Broad Institute Genomics Platform"/>
            <consortium name="The Broad Institute Genome Sequencing Center for Infectious Disease"/>
            <person name="Wu L."/>
            <person name="Ma J."/>
        </authorList>
    </citation>
    <scope>NUCLEOTIDE SEQUENCE [LARGE SCALE GENOMIC DNA]</scope>
    <source>
        <strain evidence="4">JCM 17441</strain>
    </source>
</reference>
<dbReference type="Proteomes" id="UP001500620">
    <property type="component" value="Unassembled WGS sequence"/>
</dbReference>
<organism evidence="3 4">
    <name type="scientific">Dactylosporangium darangshiense</name>
    <dbReference type="NCBI Taxonomy" id="579108"/>
    <lineage>
        <taxon>Bacteria</taxon>
        <taxon>Bacillati</taxon>
        <taxon>Actinomycetota</taxon>
        <taxon>Actinomycetes</taxon>
        <taxon>Micromonosporales</taxon>
        <taxon>Micromonosporaceae</taxon>
        <taxon>Dactylosporangium</taxon>
    </lineage>
</organism>
<feature type="transmembrane region" description="Helical" evidence="2">
    <location>
        <begin position="205"/>
        <end position="225"/>
    </location>
</feature>
<dbReference type="EMBL" id="BAABAT010000008">
    <property type="protein sequence ID" value="GAA4249891.1"/>
    <property type="molecule type" value="Genomic_DNA"/>
</dbReference>
<evidence type="ECO:0000256" key="2">
    <source>
        <dbReference type="SAM" id="Phobius"/>
    </source>
</evidence>
<dbReference type="InterPro" id="IPR004711">
    <property type="entry name" value="Benzoate_Transporter"/>
</dbReference>
<feature type="transmembrane region" description="Helical" evidence="2">
    <location>
        <begin position="318"/>
        <end position="337"/>
    </location>
</feature>
<feature type="transmembrane region" description="Helical" evidence="2">
    <location>
        <begin position="288"/>
        <end position="311"/>
    </location>
</feature>
<sequence length="419" mass="41362">MRYRGMLPPVLAGLVSAVVGYASSFTVVLAGLRAVGATPAQAASGLLALCLAIAVTAIGLGLRYRMPISIAWSTPGAALLVATGHVPGGFPAAVGAFLVAAGLMVLAGLVPWLARAIAAIPRPIAGAMLAGVILSLCTAPVKAMVELPLLAAPVIVAWAVLFRFARQWAVPGALVAAVAAIAVHGSGGSLSGAALRPAAALTVPALNPSVVVSIAVPLFLVTMAAQNVPGMAVMATYGYTPPLRPLLVATGLASAAAAPFGGHAVNLAAITAALTAGPDTHPDPRRRWVATVALGAGQLTLGLGASLAMALVLLSPPLLVVAVAGLALLPALGSSLATAVTEPEGREAAVVTFVVTASGTTILGIGSAFWGLLAGGLTALLLHRRRRAAQPSPQPSDGPEPSHEAGDGAAEAEPVAARP</sequence>
<feature type="transmembrane region" description="Helical" evidence="2">
    <location>
        <begin position="40"/>
        <end position="62"/>
    </location>
</feature>
<keyword evidence="2" id="KW-0812">Transmembrane</keyword>
<feature type="transmembrane region" description="Helical" evidence="2">
    <location>
        <begin position="147"/>
        <end position="165"/>
    </location>
</feature>
<name>A0ABP8D8R7_9ACTN</name>
<dbReference type="RefSeq" id="WP_345128066.1">
    <property type="nucleotide sequence ID" value="NZ_BAABAT010000008.1"/>
</dbReference>
<dbReference type="PANTHER" id="PTHR30199:SF0">
    <property type="entry name" value="INNER MEMBRANE PROTEIN YDCO"/>
    <property type="match status" value="1"/>
</dbReference>
<protein>
    <submittedName>
        <fullName evidence="3">Benzoate/H(+) symporter BenE family transporter</fullName>
    </submittedName>
</protein>
<proteinExistence type="predicted"/>
<feature type="transmembrane region" description="Helical" evidence="2">
    <location>
        <begin position="92"/>
        <end position="112"/>
    </location>
</feature>
<feature type="region of interest" description="Disordered" evidence="1">
    <location>
        <begin position="386"/>
        <end position="419"/>
    </location>
</feature>
<feature type="transmembrane region" description="Helical" evidence="2">
    <location>
        <begin position="124"/>
        <end position="141"/>
    </location>
</feature>
<dbReference type="PANTHER" id="PTHR30199">
    <property type="entry name" value="MFS FAMILY TRANSPORTER, PREDICTED SUBSTRATE BENZOATE"/>
    <property type="match status" value="1"/>
</dbReference>
<evidence type="ECO:0000313" key="3">
    <source>
        <dbReference type="EMBL" id="GAA4249891.1"/>
    </source>
</evidence>
<feature type="transmembrane region" description="Helical" evidence="2">
    <location>
        <begin position="69"/>
        <end position="86"/>
    </location>
</feature>
<keyword evidence="4" id="KW-1185">Reference proteome</keyword>
<feature type="transmembrane region" description="Helical" evidence="2">
    <location>
        <begin position="246"/>
        <end position="276"/>
    </location>
</feature>
<gene>
    <name evidence="3" type="ORF">GCM10022255_035890</name>
</gene>
<keyword evidence="2" id="KW-1133">Transmembrane helix</keyword>
<feature type="transmembrane region" description="Helical" evidence="2">
    <location>
        <begin position="172"/>
        <end position="193"/>
    </location>
</feature>